<evidence type="ECO:0000256" key="5">
    <source>
        <dbReference type="ARBA" id="ARBA00023124"/>
    </source>
</evidence>
<dbReference type="Pfam" id="PF02586">
    <property type="entry name" value="SRAP"/>
    <property type="match status" value="1"/>
</dbReference>
<keyword evidence="4 8" id="KW-0378">Hydrolase</keyword>
<comment type="caution">
    <text evidence="9">The sequence shown here is derived from an EMBL/GenBank/DDBJ whole genome shotgun (WGS) entry which is preliminary data.</text>
</comment>
<sequence>MCNLHANRKSAAEVARIFQAIIPHAFNAVEETYPGTPGMVVREVDGQRILQSMTWGFPLLTRAMKERGSKPKPANQAADLTLPTWRSVAPNPANRCLIPLTAFAEPEGEKGRMTRTWFRVKDQPLFAWAGIWRSSIEWGDVYAGVTCDANAAVMPVQDRMPILLMPDEQERWLHGTIDDVIAFQHRPFPDELIEIDRTAEPWTQVRRGSVQERLL</sequence>
<keyword evidence="7" id="KW-0456">Lyase</keyword>
<evidence type="ECO:0000256" key="6">
    <source>
        <dbReference type="ARBA" id="ARBA00023125"/>
    </source>
</evidence>
<dbReference type="Proteomes" id="UP000549617">
    <property type="component" value="Unassembled WGS sequence"/>
</dbReference>
<dbReference type="Gene3D" id="3.90.1680.10">
    <property type="entry name" value="SOS response associated peptidase-like"/>
    <property type="match status" value="1"/>
</dbReference>
<dbReference type="RefSeq" id="WP_184015799.1">
    <property type="nucleotide sequence ID" value="NZ_JACIJC010000001.1"/>
</dbReference>
<dbReference type="InterPro" id="IPR036590">
    <property type="entry name" value="SRAP-like"/>
</dbReference>
<dbReference type="SUPFAM" id="SSF143081">
    <property type="entry name" value="BB1717-like"/>
    <property type="match status" value="1"/>
</dbReference>
<keyword evidence="3" id="KW-0227">DNA damage</keyword>
<evidence type="ECO:0000256" key="2">
    <source>
        <dbReference type="ARBA" id="ARBA00022670"/>
    </source>
</evidence>
<keyword evidence="2 8" id="KW-0645">Protease</keyword>
<proteinExistence type="inferred from homology"/>
<protein>
    <recommendedName>
        <fullName evidence="8">Abasic site processing protein</fullName>
        <ecNumber evidence="8">3.4.-.-</ecNumber>
    </recommendedName>
</protein>
<organism evidence="9 10">
    <name type="scientific">Sphingobium boeckii</name>
    <dbReference type="NCBI Taxonomy" id="1082345"/>
    <lineage>
        <taxon>Bacteria</taxon>
        <taxon>Pseudomonadati</taxon>
        <taxon>Pseudomonadota</taxon>
        <taxon>Alphaproteobacteria</taxon>
        <taxon>Sphingomonadales</taxon>
        <taxon>Sphingomonadaceae</taxon>
        <taxon>Sphingobium</taxon>
    </lineage>
</organism>
<dbReference type="InterPro" id="IPR003738">
    <property type="entry name" value="SRAP"/>
</dbReference>
<dbReference type="GO" id="GO:0003697">
    <property type="term" value="F:single-stranded DNA binding"/>
    <property type="evidence" value="ECO:0007669"/>
    <property type="project" value="InterPro"/>
</dbReference>
<keyword evidence="5" id="KW-0190">Covalent protein-DNA linkage</keyword>
<dbReference type="GO" id="GO:0006508">
    <property type="term" value="P:proteolysis"/>
    <property type="evidence" value="ECO:0007669"/>
    <property type="project" value="UniProtKB-KW"/>
</dbReference>
<dbReference type="GO" id="GO:0106300">
    <property type="term" value="P:protein-DNA covalent cross-linking repair"/>
    <property type="evidence" value="ECO:0007669"/>
    <property type="project" value="InterPro"/>
</dbReference>
<evidence type="ECO:0000256" key="8">
    <source>
        <dbReference type="RuleBase" id="RU364100"/>
    </source>
</evidence>
<accession>A0A7W9AG56</accession>
<dbReference type="PANTHER" id="PTHR13604:SF0">
    <property type="entry name" value="ABASIC SITE PROCESSING PROTEIN HMCES"/>
    <property type="match status" value="1"/>
</dbReference>
<dbReference type="GO" id="GO:0008233">
    <property type="term" value="F:peptidase activity"/>
    <property type="evidence" value="ECO:0007669"/>
    <property type="project" value="UniProtKB-KW"/>
</dbReference>
<evidence type="ECO:0000256" key="4">
    <source>
        <dbReference type="ARBA" id="ARBA00022801"/>
    </source>
</evidence>
<dbReference type="PANTHER" id="PTHR13604">
    <property type="entry name" value="DC12-RELATED"/>
    <property type="match status" value="1"/>
</dbReference>
<dbReference type="GO" id="GO:0016829">
    <property type="term" value="F:lyase activity"/>
    <property type="evidence" value="ECO:0007669"/>
    <property type="project" value="UniProtKB-KW"/>
</dbReference>
<evidence type="ECO:0000256" key="1">
    <source>
        <dbReference type="ARBA" id="ARBA00008136"/>
    </source>
</evidence>
<evidence type="ECO:0000313" key="9">
    <source>
        <dbReference type="EMBL" id="MBB5685005.1"/>
    </source>
</evidence>
<evidence type="ECO:0000313" key="10">
    <source>
        <dbReference type="Proteomes" id="UP000549617"/>
    </source>
</evidence>
<keyword evidence="10" id="KW-1185">Reference proteome</keyword>
<evidence type="ECO:0000256" key="7">
    <source>
        <dbReference type="ARBA" id="ARBA00023239"/>
    </source>
</evidence>
<evidence type="ECO:0000256" key="3">
    <source>
        <dbReference type="ARBA" id="ARBA00022763"/>
    </source>
</evidence>
<keyword evidence="6" id="KW-0238">DNA-binding</keyword>
<dbReference type="EC" id="3.4.-.-" evidence="8"/>
<dbReference type="AlphaFoldDB" id="A0A7W9AG56"/>
<comment type="similarity">
    <text evidence="1 8">Belongs to the SOS response-associated peptidase family.</text>
</comment>
<dbReference type="EMBL" id="JACIJC010000001">
    <property type="protein sequence ID" value="MBB5685005.1"/>
    <property type="molecule type" value="Genomic_DNA"/>
</dbReference>
<gene>
    <name evidence="9" type="ORF">FHS49_000996</name>
</gene>
<reference evidence="9 10" key="1">
    <citation type="submission" date="2020-08" db="EMBL/GenBank/DDBJ databases">
        <title>Genomic Encyclopedia of Type Strains, Phase IV (KMG-IV): sequencing the most valuable type-strain genomes for metagenomic binning, comparative biology and taxonomic classification.</title>
        <authorList>
            <person name="Goeker M."/>
        </authorList>
    </citation>
    <scope>NUCLEOTIDE SEQUENCE [LARGE SCALE GENOMIC DNA]</scope>
    <source>
        <strain evidence="9 10">DSM 25079</strain>
    </source>
</reference>
<name>A0A7W9AG56_9SPHN</name>